<dbReference type="PRINTS" id="PR00032">
    <property type="entry name" value="HTHARAC"/>
</dbReference>
<dbReference type="Gene3D" id="1.10.10.60">
    <property type="entry name" value="Homeodomain-like"/>
    <property type="match status" value="2"/>
</dbReference>
<dbReference type="Pfam" id="PF06445">
    <property type="entry name" value="GyrI-like"/>
    <property type="match status" value="1"/>
</dbReference>
<dbReference type="OrthoDB" id="282744at2"/>
<dbReference type="STRING" id="1187848.A1QO_17300"/>
<dbReference type="InterPro" id="IPR050908">
    <property type="entry name" value="SmbC-like"/>
</dbReference>
<evidence type="ECO:0000256" key="2">
    <source>
        <dbReference type="ARBA" id="ARBA00023125"/>
    </source>
</evidence>
<protein>
    <recommendedName>
        <fullName evidence="4">HTH araC/xylS-type domain-containing protein</fullName>
    </recommendedName>
</protein>
<dbReference type="AlphaFoldDB" id="A0A1E5BJ60"/>
<dbReference type="SMART" id="SM00342">
    <property type="entry name" value="HTH_ARAC"/>
    <property type="match status" value="1"/>
</dbReference>
<dbReference type="Pfam" id="PF12833">
    <property type="entry name" value="HTH_18"/>
    <property type="match status" value="1"/>
</dbReference>
<dbReference type="PANTHER" id="PTHR40055:SF1">
    <property type="entry name" value="TRANSCRIPTIONAL REGULATOR YGIV-RELATED"/>
    <property type="match status" value="1"/>
</dbReference>
<name>A0A1E5BJ60_9VIBR</name>
<organism evidence="5 6">
    <name type="scientific">Vibrio genomosp. F10 str. ZF-129</name>
    <dbReference type="NCBI Taxonomy" id="1187848"/>
    <lineage>
        <taxon>Bacteria</taxon>
        <taxon>Pseudomonadati</taxon>
        <taxon>Pseudomonadota</taxon>
        <taxon>Gammaproteobacteria</taxon>
        <taxon>Vibrionales</taxon>
        <taxon>Vibrionaceae</taxon>
        <taxon>Vibrio</taxon>
    </lineage>
</organism>
<evidence type="ECO:0000256" key="3">
    <source>
        <dbReference type="ARBA" id="ARBA00023163"/>
    </source>
</evidence>
<gene>
    <name evidence="5" type="ORF">A1QO_17300</name>
</gene>
<keyword evidence="1" id="KW-0805">Transcription regulation</keyword>
<dbReference type="GO" id="GO:0003700">
    <property type="term" value="F:DNA-binding transcription factor activity"/>
    <property type="evidence" value="ECO:0007669"/>
    <property type="project" value="InterPro"/>
</dbReference>
<sequence>MSDRTRKKLEKALLFIEQNIEEKISADQIAQHATLSIFHFQRLFSAYLGESVSQYLLHRRLELAAKTLSEQPNLGIIEIALKSGFETHSAFSRAFRQHFYVSPSEFRSHPEHVRIGLDESRPFLKTIAAKNLAPKIKLKTLPTLFYHYSTTLGTINGTFLSQVLPAVSKEFYRLGQEPLLHGLASAFPSSPQNLNDEHALVLYGALFYEPKDHLHTPHSSQISQGLWAIFEHVGHYDYLYQTWNHAFRSWLPSSGYELRETLPFELYLTSPDNTPPESWITHIYIPIKDSRD</sequence>
<dbReference type="eggNOG" id="COG2207">
    <property type="taxonomic scope" value="Bacteria"/>
</dbReference>
<dbReference type="PANTHER" id="PTHR40055">
    <property type="entry name" value="TRANSCRIPTIONAL REGULATOR YGIV-RELATED"/>
    <property type="match status" value="1"/>
</dbReference>
<dbReference type="InterPro" id="IPR020449">
    <property type="entry name" value="Tscrpt_reg_AraC-type_HTH"/>
</dbReference>
<dbReference type="InterPro" id="IPR011256">
    <property type="entry name" value="Reg_factor_effector_dom_sf"/>
</dbReference>
<dbReference type="InterPro" id="IPR029442">
    <property type="entry name" value="GyrI-like"/>
</dbReference>
<proteinExistence type="predicted"/>
<dbReference type="InterPro" id="IPR010499">
    <property type="entry name" value="AraC_E-bd"/>
</dbReference>
<evidence type="ECO:0000256" key="1">
    <source>
        <dbReference type="ARBA" id="ARBA00023015"/>
    </source>
</evidence>
<evidence type="ECO:0000313" key="5">
    <source>
        <dbReference type="EMBL" id="OEE37494.1"/>
    </source>
</evidence>
<evidence type="ECO:0000259" key="4">
    <source>
        <dbReference type="PROSITE" id="PS01124"/>
    </source>
</evidence>
<comment type="caution">
    <text evidence="5">The sequence shown here is derived from an EMBL/GenBank/DDBJ whole genome shotgun (WGS) entry which is preliminary data.</text>
</comment>
<dbReference type="Gene3D" id="3.20.80.10">
    <property type="entry name" value="Regulatory factor, effector binding domain"/>
    <property type="match status" value="1"/>
</dbReference>
<reference evidence="5 6" key="1">
    <citation type="journal article" date="2012" name="Science">
        <title>Ecological populations of bacteria act as socially cohesive units of antibiotic production and resistance.</title>
        <authorList>
            <person name="Cordero O.X."/>
            <person name="Wildschutte H."/>
            <person name="Kirkup B."/>
            <person name="Proehl S."/>
            <person name="Ngo L."/>
            <person name="Hussain F."/>
            <person name="Le Roux F."/>
            <person name="Mincer T."/>
            <person name="Polz M.F."/>
        </authorList>
    </citation>
    <scope>NUCLEOTIDE SEQUENCE [LARGE SCALE GENOMIC DNA]</scope>
    <source>
        <strain evidence="5 6">ZF-129</strain>
    </source>
</reference>
<dbReference type="InterPro" id="IPR018060">
    <property type="entry name" value="HTH_AraC"/>
</dbReference>
<dbReference type="SUPFAM" id="SSF55136">
    <property type="entry name" value="Probable bacterial effector-binding domain"/>
    <property type="match status" value="1"/>
</dbReference>
<dbReference type="SUPFAM" id="SSF46689">
    <property type="entry name" value="Homeodomain-like"/>
    <property type="match status" value="2"/>
</dbReference>
<evidence type="ECO:0000313" key="6">
    <source>
        <dbReference type="Proteomes" id="UP000094741"/>
    </source>
</evidence>
<feature type="domain" description="HTH araC/xylS-type" evidence="4">
    <location>
        <begin position="10"/>
        <end position="109"/>
    </location>
</feature>
<dbReference type="PROSITE" id="PS01124">
    <property type="entry name" value="HTH_ARAC_FAMILY_2"/>
    <property type="match status" value="1"/>
</dbReference>
<keyword evidence="3" id="KW-0804">Transcription</keyword>
<keyword evidence="2" id="KW-0238">DNA-binding</keyword>
<dbReference type="EMBL" id="AJYQ02000018">
    <property type="protein sequence ID" value="OEE37494.1"/>
    <property type="molecule type" value="Genomic_DNA"/>
</dbReference>
<dbReference type="SMART" id="SM00871">
    <property type="entry name" value="AraC_E_bind"/>
    <property type="match status" value="1"/>
</dbReference>
<dbReference type="InterPro" id="IPR009057">
    <property type="entry name" value="Homeodomain-like_sf"/>
</dbReference>
<dbReference type="Proteomes" id="UP000094741">
    <property type="component" value="Unassembled WGS sequence"/>
</dbReference>
<dbReference type="GO" id="GO:0043565">
    <property type="term" value="F:sequence-specific DNA binding"/>
    <property type="evidence" value="ECO:0007669"/>
    <property type="project" value="InterPro"/>
</dbReference>
<accession>A0A1E5BJ60</accession>
<dbReference type="eggNOG" id="COG3449">
    <property type="taxonomic scope" value="Bacteria"/>
</dbReference>